<gene>
    <name evidence="1" type="ORF">GOP47_0000244</name>
</gene>
<evidence type="ECO:0000313" key="2">
    <source>
        <dbReference type="Proteomes" id="UP000886520"/>
    </source>
</evidence>
<dbReference type="EMBL" id="JABFUD020000001">
    <property type="protein sequence ID" value="KAI5084075.1"/>
    <property type="molecule type" value="Genomic_DNA"/>
</dbReference>
<protein>
    <submittedName>
        <fullName evidence="1">Uncharacterized protein</fullName>
    </submittedName>
</protein>
<keyword evidence="2" id="KW-1185">Reference proteome</keyword>
<name>A0A9D4VCN8_ADICA</name>
<reference evidence="1" key="1">
    <citation type="submission" date="2021-01" db="EMBL/GenBank/DDBJ databases">
        <title>Adiantum capillus-veneris genome.</title>
        <authorList>
            <person name="Fang Y."/>
            <person name="Liao Q."/>
        </authorList>
    </citation>
    <scope>NUCLEOTIDE SEQUENCE</scope>
    <source>
        <strain evidence="1">H3</strain>
        <tissue evidence="1">Leaf</tissue>
    </source>
</reference>
<dbReference type="AlphaFoldDB" id="A0A9D4VCN8"/>
<proteinExistence type="predicted"/>
<accession>A0A9D4VCN8</accession>
<dbReference type="Proteomes" id="UP000886520">
    <property type="component" value="Chromosome 1"/>
</dbReference>
<comment type="caution">
    <text evidence="1">The sequence shown here is derived from an EMBL/GenBank/DDBJ whole genome shotgun (WGS) entry which is preliminary data.</text>
</comment>
<evidence type="ECO:0000313" key="1">
    <source>
        <dbReference type="EMBL" id="KAI5084075.1"/>
    </source>
</evidence>
<sequence length="67" mass="7502">MACTMKGACKGLWSMDVDFLEMLVRITKLILCIARYELCCLPDFVYGYEKSTKILSMDPTASLALVS</sequence>
<organism evidence="1 2">
    <name type="scientific">Adiantum capillus-veneris</name>
    <name type="common">Maidenhair fern</name>
    <dbReference type="NCBI Taxonomy" id="13818"/>
    <lineage>
        <taxon>Eukaryota</taxon>
        <taxon>Viridiplantae</taxon>
        <taxon>Streptophyta</taxon>
        <taxon>Embryophyta</taxon>
        <taxon>Tracheophyta</taxon>
        <taxon>Polypodiopsida</taxon>
        <taxon>Polypodiidae</taxon>
        <taxon>Polypodiales</taxon>
        <taxon>Pteridineae</taxon>
        <taxon>Pteridaceae</taxon>
        <taxon>Vittarioideae</taxon>
        <taxon>Adiantum</taxon>
    </lineage>
</organism>